<feature type="transmembrane region" description="Helical" evidence="1">
    <location>
        <begin position="183"/>
        <end position="206"/>
    </location>
</feature>
<evidence type="ECO:0000313" key="3">
    <source>
        <dbReference type="EMBL" id="MXO99218.1"/>
    </source>
</evidence>
<keyword evidence="1" id="KW-1133">Transmembrane helix</keyword>
<accession>A0A6I4TX52</accession>
<keyword evidence="4" id="KW-1185">Reference proteome</keyword>
<keyword evidence="1" id="KW-0472">Membrane</keyword>
<proteinExistence type="predicted"/>
<dbReference type="GO" id="GO:0016747">
    <property type="term" value="F:acyltransferase activity, transferring groups other than amino-acyl groups"/>
    <property type="evidence" value="ECO:0007669"/>
    <property type="project" value="InterPro"/>
</dbReference>
<keyword evidence="3" id="KW-0012">Acyltransferase</keyword>
<feature type="transmembrane region" description="Helical" evidence="1">
    <location>
        <begin position="131"/>
        <end position="150"/>
    </location>
</feature>
<dbReference type="OrthoDB" id="9767863at2"/>
<sequence>MLKSVQMLRGLAALLVLLFHTHLIVGRDKYLDAKPFGDGFAFGYVGVDIFFVLSGFIILTAHCRDIDQPDRLPRYLYRRWARLYPIYWVYLAGVIGLMLLGVGDQGRMALGNLASSLLLIKFVPEAPPLSVAWSLFHEVMFYAFFALLIVNRRLGIAAFVLWYAAVAAGYVLGWSTTFEQHQGFVGVFTSLFNLNFVLGMGAWYLLQKRTGLPGWGYLLTSLPLFVLGIWEISAVQGQDEWRLAFALGSALLLLGVVALEREGRIAVPDALMKMGDASYSIYLLHTPILSAAIKIVMLAGLQRVLPAGVIFVILALVSLVGSYIGYLLLERPLLGLLRNHAPARAR</sequence>
<dbReference type="EMBL" id="WTYJ01000002">
    <property type="protein sequence ID" value="MXO99218.1"/>
    <property type="molecule type" value="Genomic_DNA"/>
</dbReference>
<feature type="transmembrane region" description="Helical" evidence="1">
    <location>
        <begin position="241"/>
        <end position="259"/>
    </location>
</feature>
<evidence type="ECO:0000259" key="2">
    <source>
        <dbReference type="Pfam" id="PF01757"/>
    </source>
</evidence>
<comment type="caution">
    <text evidence="3">The sequence shown here is derived from an EMBL/GenBank/DDBJ whole genome shotgun (WGS) entry which is preliminary data.</text>
</comment>
<dbReference type="InterPro" id="IPR002656">
    <property type="entry name" value="Acyl_transf_3_dom"/>
</dbReference>
<feature type="transmembrane region" description="Helical" evidence="1">
    <location>
        <begin position="307"/>
        <end position="329"/>
    </location>
</feature>
<organism evidence="3 4">
    <name type="scientific">Croceibacterium xixiisoli</name>
    <dbReference type="NCBI Taxonomy" id="1476466"/>
    <lineage>
        <taxon>Bacteria</taxon>
        <taxon>Pseudomonadati</taxon>
        <taxon>Pseudomonadota</taxon>
        <taxon>Alphaproteobacteria</taxon>
        <taxon>Sphingomonadales</taxon>
        <taxon>Erythrobacteraceae</taxon>
        <taxon>Croceibacterium</taxon>
    </lineage>
</organism>
<gene>
    <name evidence="3" type="ORF">GRI97_09480</name>
</gene>
<dbReference type="AlphaFoldDB" id="A0A6I4TX52"/>
<evidence type="ECO:0000256" key="1">
    <source>
        <dbReference type="SAM" id="Phobius"/>
    </source>
</evidence>
<dbReference type="RefSeq" id="WP_161390962.1">
    <property type="nucleotide sequence ID" value="NZ_JBHSCP010000001.1"/>
</dbReference>
<dbReference type="Pfam" id="PF01757">
    <property type="entry name" value="Acyl_transf_3"/>
    <property type="match status" value="1"/>
</dbReference>
<dbReference type="PANTHER" id="PTHR23028">
    <property type="entry name" value="ACETYLTRANSFERASE"/>
    <property type="match status" value="1"/>
</dbReference>
<name>A0A6I4TX52_9SPHN</name>
<feature type="transmembrane region" description="Helical" evidence="1">
    <location>
        <begin position="279"/>
        <end position="301"/>
    </location>
</feature>
<feature type="transmembrane region" description="Helical" evidence="1">
    <location>
        <begin position="157"/>
        <end position="177"/>
    </location>
</feature>
<dbReference type="PANTHER" id="PTHR23028:SF131">
    <property type="entry name" value="BLR2367 PROTEIN"/>
    <property type="match status" value="1"/>
</dbReference>
<evidence type="ECO:0000313" key="4">
    <source>
        <dbReference type="Proteomes" id="UP000469430"/>
    </source>
</evidence>
<dbReference type="Proteomes" id="UP000469430">
    <property type="component" value="Unassembled WGS sequence"/>
</dbReference>
<dbReference type="GO" id="GO:0000271">
    <property type="term" value="P:polysaccharide biosynthetic process"/>
    <property type="evidence" value="ECO:0007669"/>
    <property type="project" value="TreeGrafter"/>
</dbReference>
<feature type="transmembrane region" description="Helical" evidence="1">
    <location>
        <begin position="215"/>
        <end position="235"/>
    </location>
</feature>
<dbReference type="InterPro" id="IPR050879">
    <property type="entry name" value="Acyltransferase_3"/>
</dbReference>
<protein>
    <submittedName>
        <fullName evidence="3">Acyltransferase family protein</fullName>
    </submittedName>
</protein>
<feature type="domain" description="Acyltransferase 3" evidence="2">
    <location>
        <begin position="4"/>
        <end position="326"/>
    </location>
</feature>
<keyword evidence="1" id="KW-0812">Transmembrane</keyword>
<dbReference type="GO" id="GO:0016020">
    <property type="term" value="C:membrane"/>
    <property type="evidence" value="ECO:0007669"/>
    <property type="project" value="TreeGrafter"/>
</dbReference>
<reference evidence="3 4" key="1">
    <citation type="submission" date="2019-12" db="EMBL/GenBank/DDBJ databases">
        <title>Genomic-based taxomic classification of the family Erythrobacteraceae.</title>
        <authorList>
            <person name="Xu L."/>
        </authorList>
    </citation>
    <scope>NUCLEOTIDE SEQUENCE [LARGE SCALE GENOMIC DNA]</scope>
    <source>
        <strain evidence="3 4">S36</strain>
    </source>
</reference>
<feature type="transmembrane region" description="Helical" evidence="1">
    <location>
        <begin position="42"/>
        <end position="63"/>
    </location>
</feature>
<keyword evidence="3" id="KW-0808">Transferase</keyword>
<feature type="transmembrane region" description="Helical" evidence="1">
    <location>
        <begin position="84"/>
        <end position="103"/>
    </location>
</feature>